<dbReference type="CDD" id="cd07103">
    <property type="entry name" value="ALDH_F5_SSADH_GabD"/>
    <property type="match status" value="1"/>
</dbReference>
<dbReference type="InterPro" id="IPR016162">
    <property type="entry name" value="Ald_DH_N"/>
</dbReference>
<dbReference type="InterPro" id="IPR016163">
    <property type="entry name" value="Ald_DH_C"/>
</dbReference>
<evidence type="ECO:0000256" key="5">
    <source>
        <dbReference type="ARBA" id="ARBA00052698"/>
    </source>
</evidence>
<evidence type="ECO:0000256" key="3">
    <source>
        <dbReference type="ARBA" id="ARBA00023002"/>
    </source>
</evidence>
<proteinExistence type="inferred from homology"/>
<comment type="similarity">
    <text evidence="2">Belongs to the aldehyde dehydrogenase family.</text>
</comment>
<dbReference type="Pfam" id="PF00171">
    <property type="entry name" value="Aldedh"/>
    <property type="match status" value="1"/>
</dbReference>
<sequence>MSSSQYSIQSIDPRLVQTGAFINNEFITPKGPTFDVIDPATGKPWIALTSCTVADVSSAVDAATAAFPSYSKLSARERARLILAWDDLIRSNREDLAHILVFETGKPYNEALGEVDYALTFSWWMAGEAERQHGSVANGNGPGPTADNRMVVIKQPVGVVACLTPWNFPIALFVRKVATALAAGCTVVAKPSPETPISSLALAELARRAGIPKGVLNILPCDSGNTPSIGKSLCEHPTIAKISFTGSTAVGKLLATQCAPYLKKLTLELGGNGPFIIFEDADLEKAVTNLMACKFRHAGQTCVCAQRVFVQASIYDRVLDMLKDRMQKELNPGHGLDNKTTIGPLTTPRSVKKAQSHVDDAIQRGASKVVSIEVPSTTTGYFFSPTLLANVTDDMLVAKEESFAPILSLFTFDSEIEVLRRANATSMGLTSYVFSQDSDRLWRMFEGIETGNVGLNVGMTTSAEAPFGGWHDSGYGKEAGLGYGIGEYLKVKTATWRINFSK</sequence>
<dbReference type="Gene3D" id="3.40.605.10">
    <property type="entry name" value="Aldehyde Dehydrogenase, Chain A, domain 1"/>
    <property type="match status" value="1"/>
</dbReference>
<dbReference type="RefSeq" id="XP_031854977.1">
    <property type="nucleotide sequence ID" value="XM_031999086.1"/>
</dbReference>
<dbReference type="FunFam" id="3.40.605.10:FF:000005">
    <property type="entry name" value="Succinate-semialdehyde dehydrogenase I"/>
    <property type="match status" value="1"/>
</dbReference>
<dbReference type="GO" id="GO:0009450">
    <property type="term" value="P:gamma-aminobutyric acid catabolic process"/>
    <property type="evidence" value="ECO:0007669"/>
    <property type="project" value="TreeGrafter"/>
</dbReference>
<keyword evidence="3" id="KW-0560">Oxidoreductase</keyword>
<evidence type="ECO:0000256" key="1">
    <source>
        <dbReference type="ARBA" id="ARBA00005176"/>
    </source>
</evidence>
<comment type="catalytic activity">
    <reaction evidence="4">
        <text>succinate semialdehyde + NADP(+) + H2O = succinate + NADPH + 2 H(+)</text>
        <dbReference type="Rhea" id="RHEA:13213"/>
        <dbReference type="ChEBI" id="CHEBI:15377"/>
        <dbReference type="ChEBI" id="CHEBI:15378"/>
        <dbReference type="ChEBI" id="CHEBI:30031"/>
        <dbReference type="ChEBI" id="CHEBI:57706"/>
        <dbReference type="ChEBI" id="CHEBI:57783"/>
        <dbReference type="ChEBI" id="CHEBI:58349"/>
        <dbReference type="EC" id="1.2.1.16"/>
    </reaction>
</comment>
<name>A0A5E8BWD7_9ASCO</name>
<evidence type="ECO:0000259" key="7">
    <source>
        <dbReference type="Pfam" id="PF00171"/>
    </source>
</evidence>
<feature type="domain" description="Aldehyde dehydrogenase" evidence="7">
    <location>
        <begin position="28"/>
        <end position="493"/>
    </location>
</feature>
<dbReference type="InterPro" id="IPR050740">
    <property type="entry name" value="Aldehyde_DH_Superfamily"/>
</dbReference>
<gene>
    <name evidence="8" type="ORF">SAPINGB_P004371</name>
</gene>
<dbReference type="EMBL" id="CABVLU010000003">
    <property type="protein sequence ID" value="VVT55004.1"/>
    <property type="molecule type" value="Genomic_DNA"/>
</dbReference>
<protein>
    <recommendedName>
        <fullName evidence="6">succinate-semialdehyde dehydrogenase [NAD(P)(+)]</fullName>
        <ecNumber evidence="6">1.2.1.16</ecNumber>
    </recommendedName>
</protein>
<dbReference type="AlphaFoldDB" id="A0A5E8BWD7"/>
<keyword evidence="9" id="KW-1185">Reference proteome</keyword>
<dbReference type="GO" id="GO:0004777">
    <property type="term" value="F:succinate-semialdehyde dehydrogenase (NAD+) activity"/>
    <property type="evidence" value="ECO:0007669"/>
    <property type="project" value="TreeGrafter"/>
</dbReference>
<dbReference type="FunFam" id="3.40.309.10:FF:000004">
    <property type="entry name" value="Succinate-semialdehyde dehydrogenase I"/>
    <property type="match status" value="1"/>
</dbReference>
<dbReference type="InterPro" id="IPR016161">
    <property type="entry name" value="Ald_DH/histidinol_DH"/>
</dbReference>
<evidence type="ECO:0000313" key="9">
    <source>
        <dbReference type="Proteomes" id="UP000398389"/>
    </source>
</evidence>
<evidence type="ECO:0000313" key="8">
    <source>
        <dbReference type="EMBL" id="VVT55004.1"/>
    </source>
</evidence>
<organism evidence="8 9">
    <name type="scientific">Magnusiomyces paraingens</name>
    <dbReference type="NCBI Taxonomy" id="2606893"/>
    <lineage>
        <taxon>Eukaryota</taxon>
        <taxon>Fungi</taxon>
        <taxon>Dikarya</taxon>
        <taxon>Ascomycota</taxon>
        <taxon>Saccharomycotina</taxon>
        <taxon>Dipodascomycetes</taxon>
        <taxon>Dipodascales</taxon>
        <taxon>Dipodascaceae</taxon>
        <taxon>Magnusiomyces</taxon>
    </lineage>
</organism>
<comment type="catalytic activity">
    <reaction evidence="5">
        <text>succinate semialdehyde + NAD(+) + H2O = succinate + NADH + 2 H(+)</text>
        <dbReference type="Rhea" id="RHEA:13217"/>
        <dbReference type="ChEBI" id="CHEBI:15377"/>
        <dbReference type="ChEBI" id="CHEBI:15378"/>
        <dbReference type="ChEBI" id="CHEBI:30031"/>
        <dbReference type="ChEBI" id="CHEBI:57540"/>
        <dbReference type="ChEBI" id="CHEBI:57706"/>
        <dbReference type="ChEBI" id="CHEBI:57945"/>
        <dbReference type="EC" id="1.2.1.16"/>
    </reaction>
</comment>
<evidence type="ECO:0000256" key="2">
    <source>
        <dbReference type="ARBA" id="ARBA00009986"/>
    </source>
</evidence>
<evidence type="ECO:0000256" key="4">
    <source>
        <dbReference type="ARBA" id="ARBA00050387"/>
    </source>
</evidence>
<dbReference type="GeneID" id="43583186"/>
<dbReference type="PANTHER" id="PTHR43353:SF10">
    <property type="entry name" value="SUCCINATE-SEMIALDEHYDE DEHYDROGENASE (NADP+)"/>
    <property type="match status" value="1"/>
</dbReference>
<comment type="pathway">
    <text evidence="1">Amino-acid degradation; 4-aminobutanoate degradation.</text>
</comment>
<dbReference type="SUPFAM" id="SSF53720">
    <property type="entry name" value="ALDH-like"/>
    <property type="match status" value="1"/>
</dbReference>
<dbReference type="GO" id="GO:0005737">
    <property type="term" value="C:cytoplasm"/>
    <property type="evidence" value="ECO:0007669"/>
    <property type="project" value="TreeGrafter"/>
</dbReference>
<evidence type="ECO:0000256" key="6">
    <source>
        <dbReference type="ARBA" id="ARBA00067047"/>
    </source>
</evidence>
<dbReference type="Proteomes" id="UP000398389">
    <property type="component" value="Unassembled WGS sequence"/>
</dbReference>
<reference evidence="8 9" key="1">
    <citation type="submission" date="2019-09" db="EMBL/GenBank/DDBJ databases">
        <authorList>
            <person name="Brejova B."/>
        </authorList>
    </citation>
    <scope>NUCLEOTIDE SEQUENCE [LARGE SCALE GENOMIC DNA]</scope>
</reference>
<dbReference type="PANTHER" id="PTHR43353">
    <property type="entry name" value="SUCCINATE-SEMIALDEHYDE DEHYDROGENASE, MITOCHONDRIAL"/>
    <property type="match status" value="1"/>
</dbReference>
<accession>A0A5E8BWD7</accession>
<dbReference type="OrthoDB" id="310895at2759"/>
<dbReference type="Gene3D" id="3.40.309.10">
    <property type="entry name" value="Aldehyde Dehydrogenase, Chain A, domain 2"/>
    <property type="match status" value="1"/>
</dbReference>
<dbReference type="EC" id="1.2.1.16" evidence="6"/>
<dbReference type="InterPro" id="IPR015590">
    <property type="entry name" value="Aldehyde_DH_dom"/>
</dbReference>